<evidence type="ECO:0000313" key="2">
    <source>
        <dbReference type="EMBL" id="KAH0555275.1"/>
    </source>
</evidence>
<feature type="compositionally biased region" description="Polar residues" evidence="1">
    <location>
        <begin position="125"/>
        <end position="135"/>
    </location>
</feature>
<organism evidence="2 3">
    <name type="scientific">Cotesia glomerata</name>
    <name type="common">Lepidopteran parasitic wasp</name>
    <name type="synonym">Apanteles glomeratus</name>
    <dbReference type="NCBI Taxonomy" id="32391"/>
    <lineage>
        <taxon>Eukaryota</taxon>
        <taxon>Metazoa</taxon>
        <taxon>Ecdysozoa</taxon>
        <taxon>Arthropoda</taxon>
        <taxon>Hexapoda</taxon>
        <taxon>Insecta</taxon>
        <taxon>Pterygota</taxon>
        <taxon>Neoptera</taxon>
        <taxon>Endopterygota</taxon>
        <taxon>Hymenoptera</taxon>
        <taxon>Apocrita</taxon>
        <taxon>Ichneumonoidea</taxon>
        <taxon>Braconidae</taxon>
        <taxon>Microgastrinae</taxon>
        <taxon>Cotesia</taxon>
    </lineage>
</organism>
<proteinExistence type="predicted"/>
<sequence>MKDPILYTINKLKIFSLQKENCSSSSMLCSNRCHITCTQLLTEVRKNNISFYGRSEILRKVLHDIGFKNIKRNNNRYLVEQPYVIAARIEFLAKYKKNMDALKLKDTNSVLVDSAKATDSEKLVDSTNDTESEMSMSVDPAKNNDSEKLVDPAEDARSFIFLDETWVFRYWTGKTREWQDSSTRSVSVKKASSGPRYIVCHAGGRNGFVDGAGLFVNSSKKINPLDLSRCNER</sequence>
<evidence type="ECO:0000256" key="1">
    <source>
        <dbReference type="SAM" id="MobiDB-lite"/>
    </source>
</evidence>
<dbReference type="Proteomes" id="UP000826195">
    <property type="component" value="Unassembled WGS sequence"/>
</dbReference>
<reference evidence="2 3" key="1">
    <citation type="journal article" date="2021" name="J. Hered.">
        <title>A chromosome-level genome assembly of the parasitoid wasp, Cotesia glomerata (Hymenoptera: Braconidae).</title>
        <authorList>
            <person name="Pinto B.J."/>
            <person name="Weis J.J."/>
            <person name="Gamble T."/>
            <person name="Ode P.J."/>
            <person name="Paul R."/>
            <person name="Zaspel J.M."/>
        </authorList>
    </citation>
    <scope>NUCLEOTIDE SEQUENCE [LARGE SCALE GENOMIC DNA]</scope>
    <source>
        <strain evidence="2">CgM1</strain>
    </source>
</reference>
<keyword evidence="3" id="KW-1185">Reference proteome</keyword>
<name>A0AAV7IRH3_COTGL</name>
<dbReference type="EMBL" id="JAHXZJ010001119">
    <property type="protein sequence ID" value="KAH0555275.1"/>
    <property type="molecule type" value="Genomic_DNA"/>
</dbReference>
<evidence type="ECO:0000313" key="3">
    <source>
        <dbReference type="Proteomes" id="UP000826195"/>
    </source>
</evidence>
<dbReference type="AlphaFoldDB" id="A0AAV7IRH3"/>
<comment type="caution">
    <text evidence="2">The sequence shown here is derived from an EMBL/GenBank/DDBJ whole genome shotgun (WGS) entry which is preliminary data.</text>
</comment>
<accession>A0AAV7IRH3</accession>
<feature type="region of interest" description="Disordered" evidence="1">
    <location>
        <begin position="122"/>
        <end position="148"/>
    </location>
</feature>
<gene>
    <name evidence="2" type="ORF">KQX54_016693</name>
</gene>
<protein>
    <submittedName>
        <fullName evidence="2">Uncharacterized protein</fullName>
    </submittedName>
</protein>